<comment type="caution">
    <text evidence="4">The sequence shown here is derived from an EMBL/GenBank/DDBJ whole genome shotgun (WGS) entry which is preliminary data.</text>
</comment>
<evidence type="ECO:0000313" key="4">
    <source>
        <dbReference type="EMBL" id="RBI86660.1"/>
    </source>
</evidence>
<dbReference type="SUPFAM" id="SSF109910">
    <property type="entry name" value="YgfY-like"/>
    <property type="match status" value="1"/>
</dbReference>
<dbReference type="OrthoDB" id="9807264at2"/>
<gene>
    <name evidence="4" type="ORF">DRV85_04300</name>
</gene>
<dbReference type="InterPro" id="IPR036714">
    <property type="entry name" value="SDH_sf"/>
</dbReference>
<evidence type="ECO:0000313" key="5">
    <source>
        <dbReference type="Proteomes" id="UP000253370"/>
    </source>
</evidence>
<dbReference type="Proteomes" id="UP000253370">
    <property type="component" value="Unassembled WGS sequence"/>
</dbReference>
<comment type="similarity">
    <text evidence="1">Belongs to the SdhE FAD assembly factor family.</text>
</comment>
<dbReference type="GO" id="GO:0006099">
    <property type="term" value="P:tricarboxylic acid cycle"/>
    <property type="evidence" value="ECO:0007669"/>
    <property type="project" value="TreeGrafter"/>
</dbReference>
<dbReference type="PANTHER" id="PTHR12469:SF2">
    <property type="entry name" value="SUCCINATE DEHYDROGENASE ASSEMBLY FACTOR 2, MITOCHONDRIAL"/>
    <property type="match status" value="1"/>
</dbReference>
<proteinExistence type="inferred from homology"/>
<accession>A0A365UBG9</accession>
<dbReference type="AlphaFoldDB" id="A0A365UBG9"/>
<dbReference type="Gene3D" id="1.10.150.250">
    <property type="entry name" value="Flavinator of succinate dehydrogenase"/>
    <property type="match status" value="1"/>
</dbReference>
<reference evidence="4 5" key="1">
    <citation type="submission" date="2018-07" db="EMBL/GenBank/DDBJ databases">
        <title>Rhodosalinus sp. strain E84T genomic sequence and assembly.</title>
        <authorList>
            <person name="Liu Z.-W."/>
            <person name="Lu D.-C."/>
        </authorList>
    </citation>
    <scope>NUCLEOTIDE SEQUENCE [LARGE SCALE GENOMIC DNA]</scope>
    <source>
        <strain evidence="4 5">E84</strain>
    </source>
</reference>
<sequence>MAEDRETRLRRLKIRSMRRGTKEMDIILMRYFGARHEAMEEAALDRYEALLEESDQDLYAWVSGQAAPPSRHEAMVADIRAVLPAAE</sequence>
<protein>
    <recommendedName>
        <fullName evidence="2">FAD assembly factor SdhE</fullName>
    </recommendedName>
</protein>
<dbReference type="RefSeq" id="WP_113288210.1">
    <property type="nucleotide sequence ID" value="NZ_QNTQ01000004.1"/>
</dbReference>
<evidence type="ECO:0000256" key="2">
    <source>
        <dbReference type="ARBA" id="ARBA00019418"/>
    </source>
</evidence>
<evidence type="ECO:0000256" key="3">
    <source>
        <dbReference type="ARBA" id="ARBA00023186"/>
    </source>
</evidence>
<evidence type="ECO:0000256" key="1">
    <source>
        <dbReference type="ARBA" id="ARBA00008571"/>
    </source>
</evidence>
<dbReference type="Pfam" id="PF03937">
    <property type="entry name" value="Sdh5"/>
    <property type="match status" value="1"/>
</dbReference>
<name>A0A365UBG9_9RHOB</name>
<dbReference type="PANTHER" id="PTHR12469">
    <property type="entry name" value="PROTEIN EMI5 HOMOLOG, MITOCHONDRIAL"/>
    <property type="match status" value="1"/>
</dbReference>
<keyword evidence="3" id="KW-0143">Chaperone</keyword>
<keyword evidence="5" id="KW-1185">Reference proteome</keyword>
<dbReference type="EMBL" id="QNTQ01000004">
    <property type="protein sequence ID" value="RBI86660.1"/>
    <property type="molecule type" value="Genomic_DNA"/>
</dbReference>
<organism evidence="4 5">
    <name type="scientific">Rhodosalinus halophilus</name>
    <dbReference type="NCBI Taxonomy" id="2259333"/>
    <lineage>
        <taxon>Bacteria</taxon>
        <taxon>Pseudomonadati</taxon>
        <taxon>Pseudomonadota</taxon>
        <taxon>Alphaproteobacteria</taxon>
        <taxon>Rhodobacterales</taxon>
        <taxon>Paracoccaceae</taxon>
        <taxon>Rhodosalinus</taxon>
    </lineage>
</organism>
<dbReference type="InterPro" id="IPR005631">
    <property type="entry name" value="SDH"/>
</dbReference>